<feature type="domain" description="SRR1-like" evidence="2">
    <location>
        <begin position="197"/>
        <end position="312"/>
    </location>
</feature>
<evidence type="ECO:0000313" key="3">
    <source>
        <dbReference type="EMBL" id="KDN64335.1"/>
    </source>
</evidence>
<protein>
    <recommendedName>
        <fullName evidence="2">SRR1-like domain-containing protein</fullName>
    </recommendedName>
</protein>
<dbReference type="OrthoDB" id="5230585at2759"/>
<proteinExistence type="predicted"/>
<dbReference type="EMBL" id="JMSE01001141">
    <property type="protein sequence ID" value="KDN64335.1"/>
    <property type="molecule type" value="Genomic_DNA"/>
</dbReference>
<dbReference type="eggNOG" id="ENOG502SF95">
    <property type="taxonomic scope" value="Eukaryota"/>
</dbReference>
<dbReference type="PANTHER" id="PTHR42080:SF3">
    <property type="entry name" value="SRR1-LIKE DOMAIN-CONTAINING PROTEIN"/>
    <property type="match status" value="1"/>
</dbReference>
<organism evidence="3 4">
    <name type="scientific">Colletotrichum sublineola</name>
    <name type="common">Sorghum anthracnose fungus</name>
    <dbReference type="NCBI Taxonomy" id="1173701"/>
    <lineage>
        <taxon>Eukaryota</taxon>
        <taxon>Fungi</taxon>
        <taxon>Dikarya</taxon>
        <taxon>Ascomycota</taxon>
        <taxon>Pezizomycotina</taxon>
        <taxon>Sordariomycetes</taxon>
        <taxon>Hypocreomycetidae</taxon>
        <taxon>Glomerellales</taxon>
        <taxon>Glomerellaceae</taxon>
        <taxon>Colletotrichum</taxon>
        <taxon>Colletotrichum graminicola species complex</taxon>
    </lineage>
</organism>
<comment type="caution">
    <text evidence="3">The sequence shown here is derived from an EMBL/GenBank/DDBJ whole genome shotgun (WGS) entry which is preliminary data.</text>
</comment>
<dbReference type="Proteomes" id="UP000027238">
    <property type="component" value="Unassembled WGS sequence"/>
</dbReference>
<dbReference type="Pfam" id="PF07985">
    <property type="entry name" value="SRR1"/>
    <property type="match status" value="1"/>
</dbReference>
<dbReference type="OMA" id="NTCEEER"/>
<evidence type="ECO:0000256" key="1">
    <source>
        <dbReference type="SAM" id="MobiDB-lite"/>
    </source>
</evidence>
<accession>A0A066XE89</accession>
<feature type="region of interest" description="Disordered" evidence="1">
    <location>
        <begin position="26"/>
        <end position="60"/>
    </location>
</feature>
<sequence>MTTTICQTSIIYPSNNDIAGLIGRQSTSATRKSREPSSIMEPNDSAHKEQMEKSDNSTWRRERVKLSRKLQERYDAGQPLFTKSQLASLAEQIAHKSRLVEIEGMDGKMNWDPIGWDQFEDEPIQRLVIPSPSDEPDELPKPSCSVNVERTALHPQMTPDQVALAVVKIGAAFQKHEKTWQASPQFQELKNILSSVLIPNVINKIICFGLGDLAPDSDDDKYSLYSEHSEPRSHIQHAVALTLAQILGGRTGREIRCYSQDPAYTQASIEFLKSRHIMVLNDPQGFLDVDEYTLVFSVAPTVPVKQIVTDLARPAIIVWDTEVPAEMDKMDWKHMRFPDGNMTWISPWISDPDSARTRRMEKEEYTSYPFPEDGVAMFETQILVKKASNGADDAVQCL</sequence>
<evidence type="ECO:0000313" key="4">
    <source>
        <dbReference type="Proteomes" id="UP000027238"/>
    </source>
</evidence>
<dbReference type="AlphaFoldDB" id="A0A066XE89"/>
<dbReference type="InterPro" id="IPR012942">
    <property type="entry name" value="SRR1-like"/>
</dbReference>
<reference evidence="4" key="1">
    <citation type="journal article" date="2014" name="Genome Announc.">
        <title>Draft genome sequence of Colletotrichum sublineola, a destructive pathogen of cultivated sorghum.</title>
        <authorList>
            <person name="Baroncelli R."/>
            <person name="Sanz-Martin J.M."/>
            <person name="Rech G.E."/>
            <person name="Sukno S.A."/>
            <person name="Thon M.R."/>
        </authorList>
    </citation>
    <scope>NUCLEOTIDE SEQUENCE [LARGE SCALE GENOMIC DNA]</scope>
    <source>
        <strain evidence="4">TX430BB</strain>
    </source>
</reference>
<feature type="compositionally biased region" description="Basic and acidic residues" evidence="1">
    <location>
        <begin position="44"/>
        <end position="60"/>
    </location>
</feature>
<gene>
    <name evidence="3" type="ORF">CSUB01_05127</name>
</gene>
<keyword evidence="4" id="KW-1185">Reference proteome</keyword>
<dbReference type="HOGENOM" id="CLU_032332_0_0_1"/>
<evidence type="ECO:0000259" key="2">
    <source>
        <dbReference type="Pfam" id="PF07985"/>
    </source>
</evidence>
<name>A0A066XE89_COLSU</name>
<dbReference type="PANTHER" id="PTHR42080">
    <property type="entry name" value="SRR1 DOMAIN-CONTAINING PROTEIN"/>
    <property type="match status" value="1"/>
</dbReference>